<sequence length="69" mass="7463">RALPAWSTPKDEQQVPTGAFFAGAIAVFDKTWKGPAISYIGRDELEAGGEAFLAQIRREAKRLVGKMAA</sequence>
<feature type="non-terminal residue" evidence="1">
    <location>
        <position position="1"/>
    </location>
</feature>
<accession>A0A659SCJ8</accession>
<keyword evidence="1" id="KW-0489">Methyltransferase</keyword>
<organism evidence="1 2">
    <name type="scientific">Salmonella enterica subsp. enterica serovar Poona</name>
    <dbReference type="NCBI Taxonomy" id="436295"/>
    <lineage>
        <taxon>Bacteria</taxon>
        <taxon>Pseudomonadati</taxon>
        <taxon>Pseudomonadota</taxon>
        <taxon>Gammaproteobacteria</taxon>
        <taxon>Enterobacterales</taxon>
        <taxon>Enterobacteriaceae</taxon>
        <taxon>Salmonella</taxon>
    </lineage>
</organism>
<reference evidence="1 2" key="1">
    <citation type="submission" date="2018-03" db="EMBL/GenBank/DDBJ databases">
        <title>Non-Typhoidal Salmonella genome sequencing and assembly.</title>
        <authorList>
            <person name="Matchawe C."/>
        </authorList>
    </citation>
    <scope>NUCLEOTIDE SEQUENCE [LARGE SCALE GENOMIC DNA]</scope>
    <source>
        <strain evidence="1 2">8EV</strain>
    </source>
</reference>
<dbReference type="Proteomes" id="UP000297989">
    <property type="component" value="Unassembled WGS sequence"/>
</dbReference>
<dbReference type="GO" id="GO:0032259">
    <property type="term" value="P:methylation"/>
    <property type="evidence" value="ECO:0007669"/>
    <property type="project" value="UniProtKB-KW"/>
</dbReference>
<keyword evidence="1" id="KW-0808">Transferase</keyword>
<dbReference type="AlphaFoldDB" id="A0A659SCJ8"/>
<proteinExistence type="predicted"/>
<gene>
    <name evidence="1" type="ORF">C9F10_10525</name>
</gene>
<evidence type="ECO:0000313" key="2">
    <source>
        <dbReference type="Proteomes" id="UP000297989"/>
    </source>
</evidence>
<dbReference type="EMBL" id="PYKK01000757">
    <property type="protein sequence ID" value="TGD41263.1"/>
    <property type="molecule type" value="Genomic_DNA"/>
</dbReference>
<dbReference type="GO" id="GO:0008168">
    <property type="term" value="F:methyltransferase activity"/>
    <property type="evidence" value="ECO:0007669"/>
    <property type="project" value="UniProtKB-KW"/>
</dbReference>
<evidence type="ECO:0000313" key="1">
    <source>
        <dbReference type="EMBL" id="TGD41263.1"/>
    </source>
</evidence>
<protein>
    <submittedName>
        <fullName evidence="1">Phage N-6-adenine-methyltransferase</fullName>
    </submittedName>
</protein>
<comment type="caution">
    <text evidence="1">The sequence shown here is derived from an EMBL/GenBank/DDBJ whole genome shotgun (WGS) entry which is preliminary data.</text>
</comment>
<name>A0A659SCJ8_SALET</name>